<dbReference type="InterPro" id="IPR027785">
    <property type="entry name" value="UvrD-like_helicase_C"/>
</dbReference>
<dbReference type="GO" id="GO:0016887">
    <property type="term" value="F:ATP hydrolysis activity"/>
    <property type="evidence" value="ECO:0007669"/>
    <property type="project" value="RHEA"/>
</dbReference>
<keyword evidence="6" id="KW-1185">Reference proteome</keyword>
<dbReference type="GO" id="GO:0043139">
    <property type="term" value="F:5'-3' DNA helicase activity"/>
    <property type="evidence" value="ECO:0007669"/>
    <property type="project" value="UniProtKB-UniRule"/>
</dbReference>
<dbReference type="HAMAP" id="MF_01487">
    <property type="entry name" value="RecD"/>
    <property type="match status" value="1"/>
</dbReference>
<feature type="domain" description="UvrD-like helicase C-terminal" evidence="4">
    <location>
        <begin position="492"/>
        <end position="534"/>
    </location>
</feature>
<dbReference type="Gene3D" id="3.40.50.300">
    <property type="entry name" value="P-loop containing nucleotide triphosphate hydrolases"/>
    <property type="match status" value="2"/>
</dbReference>
<dbReference type="STRING" id="1795832.A7Q00_06210"/>
<dbReference type="GO" id="GO:0009338">
    <property type="term" value="C:exodeoxyribonuclease V complex"/>
    <property type="evidence" value="ECO:0007669"/>
    <property type="project" value="InterPro"/>
</dbReference>
<dbReference type="NCBIfam" id="TIGR01447">
    <property type="entry name" value="recD"/>
    <property type="match status" value="1"/>
</dbReference>
<keyword evidence="3" id="KW-0227">DNA damage</keyword>
<keyword evidence="1 3" id="KW-0547">Nucleotide-binding</keyword>
<comment type="function">
    <text evidence="3">A helicase/nuclease that prepares dsDNA breaks (DSB) for recombinational DNA repair. Binds to DSBs and unwinds DNA via a highly rapid and processive ATP-dependent bidirectional helicase activity. Unwinds dsDNA until it encounters a Chi (crossover hotspot instigator) sequence from the 3' direction. Cuts ssDNA a few nucleotides 3' to the Chi site. The properties and activities of the enzyme are changed at Chi. The Chi-altered holoenzyme produces a long 3'-ssDNA overhang and facilitates RecA-binding to the ssDNA for homologous DNA recombination and repair. Holoenzyme degrades any linearized DNA that is unable to undergo homologous recombination. In the holoenzyme this subunit has ssDNA-dependent ATPase and 5'-3' helicase activity. When added to pre-assembled RecBC greatly stimulates nuclease activity and augments holoenzyme processivity. Negatively regulates the RecA-loading ability of RecBCD.</text>
</comment>
<keyword evidence="3" id="KW-0347">Helicase</keyword>
<dbReference type="GO" id="GO:0000724">
    <property type="term" value="P:double-strand break repair via homologous recombination"/>
    <property type="evidence" value="ECO:0007669"/>
    <property type="project" value="UniProtKB-UniRule"/>
</dbReference>
<dbReference type="InterPro" id="IPR027417">
    <property type="entry name" value="P-loop_NTPase"/>
</dbReference>
<comment type="similarity">
    <text evidence="3">Belongs to the RecD family.</text>
</comment>
<keyword evidence="3" id="KW-0378">Hydrolase</keyword>
<dbReference type="GO" id="GO:0017116">
    <property type="term" value="F:single-stranded DNA helicase activity"/>
    <property type="evidence" value="ECO:0007669"/>
    <property type="project" value="TreeGrafter"/>
</dbReference>
<dbReference type="InterPro" id="IPR050534">
    <property type="entry name" value="Coronavir_polyprotein_1ab"/>
</dbReference>
<dbReference type="AlphaFoldDB" id="A0A1B6VYF1"/>
<dbReference type="PANTHER" id="PTHR43788:SF6">
    <property type="entry name" value="DNA HELICASE B"/>
    <property type="match status" value="1"/>
</dbReference>
<keyword evidence="3" id="KW-0540">Nuclease</keyword>
<evidence type="ECO:0000256" key="1">
    <source>
        <dbReference type="ARBA" id="ARBA00022741"/>
    </source>
</evidence>
<keyword evidence="3" id="KW-0269">Exonuclease</keyword>
<accession>A0A1B6VYF1</accession>
<comment type="caution">
    <text evidence="5">The sequence shown here is derived from an EMBL/GenBank/DDBJ whole genome shotgun (WGS) entry which is preliminary data.</text>
</comment>
<dbReference type="Proteomes" id="UP000077726">
    <property type="component" value="Unassembled WGS sequence"/>
</dbReference>
<feature type="binding site" evidence="3">
    <location>
        <begin position="143"/>
        <end position="150"/>
    </location>
    <ligand>
        <name>ATP</name>
        <dbReference type="ChEBI" id="CHEBI:30616"/>
    </ligand>
</feature>
<evidence type="ECO:0000313" key="6">
    <source>
        <dbReference type="Proteomes" id="UP000077726"/>
    </source>
</evidence>
<dbReference type="EC" id="5.6.2.3" evidence="3"/>
<dbReference type="CDD" id="cd18809">
    <property type="entry name" value="SF1_C_RecD"/>
    <property type="match status" value="1"/>
</dbReference>
<gene>
    <name evidence="3" type="primary">recD</name>
    <name evidence="5" type="ORF">A7Q00_06210</name>
</gene>
<keyword evidence="3" id="KW-0238">DNA-binding</keyword>
<proteinExistence type="inferred from homology"/>
<reference evidence="6" key="1">
    <citation type="submission" date="2016-05" db="EMBL/GenBank/DDBJ databases">
        <title>Draft genome of Corynebacterium afermentans subsp. afermentans LCDC 88199T.</title>
        <authorList>
            <person name="Bernier A.-M."/>
            <person name="Bernard K."/>
        </authorList>
    </citation>
    <scope>NUCLEOTIDE SEQUENCE [LARGE SCALE GENOMIC DNA]</scope>
    <source>
        <strain evidence="6">NML130454</strain>
    </source>
</reference>
<dbReference type="Pfam" id="PF13538">
    <property type="entry name" value="UvrD_C_2"/>
    <property type="match status" value="1"/>
</dbReference>
<dbReference type="GO" id="GO:0003677">
    <property type="term" value="F:DNA binding"/>
    <property type="evidence" value="ECO:0007669"/>
    <property type="project" value="UniProtKB-UniRule"/>
</dbReference>
<comment type="catalytic activity">
    <reaction evidence="3">
        <text>ATP + H2O = ADP + phosphate + H(+)</text>
        <dbReference type="Rhea" id="RHEA:13065"/>
        <dbReference type="ChEBI" id="CHEBI:15377"/>
        <dbReference type="ChEBI" id="CHEBI:15378"/>
        <dbReference type="ChEBI" id="CHEBI:30616"/>
        <dbReference type="ChEBI" id="CHEBI:43474"/>
        <dbReference type="ChEBI" id="CHEBI:456216"/>
        <dbReference type="EC" id="5.6.2.3"/>
    </reaction>
</comment>
<evidence type="ECO:0000256" key="3">
    <source>
        <dbReference type="HAMAP-Rule" id="MF_01487"/>
    </source>
</evidence>
<keyword evidence="2 3" id="KW-0067">ATP-binding</keyword>
<dbReference type="SUPFAM" id="SSF52540">
    <property type="entry name" value="P-loop containing nucleoside triphosphate hydrolases"/>
    <property type="match status" value="1"/>
</dbReference>
<comment type="subunit">
    <text evidence="3">Heterotrimer of RecB, RecC and RecD. All subunits contribute to DNA-binding.</text>
</comment>
<keyword evidence="3" id="KW-0413">Isomerase</keyword>
<evidence type="ECO:0000313" key="5">
    <source>
        <dbReference type="EMBL" id="OAM42855.1"/>
    </source>
</evidence>
<keyword evidence="3" id="KW-0234">DNA repair</keyword>
<dbReference type="GO" id="GO:0005524">
    <property type="term" value="F:ATP binding"/>
    <property type="evidence" value="ECO:0007669"/>
    <property type="project" value="UniProtKB-UniRule"/>
</dbReference>
<dbReference type="OrthoDB" id="9803432at2"/>
<dbReference type="InterPro" id="IPR006344">
    <property type="entry name" value="RecD"/>
</dbReference>
<protein>
    <recommendedName>
        <fullName evidence="3">RecBCD enzyme subunit RecD</fullName>
        <ecNumber evidence="3">5.6.2.3</ecNumber>
    </recommendedName>
    <alternativeName>
        <fullName evidence="3">DNA 5'-3' helicase subunit RecD</fullName>
    </alternativeName>
    <alternativeName>
        <fullName evidence="3">Exonuclease V subunit RecD</fullName>
        <shortName evidence="3">ExoV subunit RecD</shortName>
    </alternativeName>
    <alternativeName>
        <fullName evidence="3">Helicase/nuclease RecBCD subunit RecD</fullName>
    </alternativeName>
</protein>
<evidence type="ECO:0000259" key="4">
    <source>
        <dbReference type="Pfam" id="PF13538"/>
    </source>
</evidence>
<organism evidence="5 6">
    <name type="scientific">Eikenella halliae</name>
    <dbReference type="NCBI Taxonomy" id="1795832"/>
    <lineage>
        <taxon>Bacteria</taxon>
        <taxon>Pseudomonadati</taxon>
        <taxon>Pseudomonadota</taxon>
        <taxon>Betaproteobacteria</taxon>
        <taxon>Neisseriales</taxon>
        <taxon>Neisseriaceae</taxon>
        <taxon>Eikenella</taxon>
    </lineage>
</organism>
<evidence type="ECO:0000256" key="2">
    <source>
        <dbReference type="ARBA" id="ARBA00022840"/>
    </source>
</evidence>
<sequence length="567" mass="61186">MTEYRYPAAQAAAEVLQRLAPQAAEPMLPLLDELFAAQEGGHSYITLAPQEADALRQAAPVVGDGGAFTPLVLRGRRLFGGRLFALERSVAAELRRIARSRVGLPENAGLRQRLHDWFPDAGHNGQRLAAALAVLQPLMLVTGGPGTGKTTTVAKLLALLCADAAEMPRIALTAPTGKAAAHMTRSLHRALSSFKVGSERVLQHLTALEGQTVHRLLKLNPVAGRSKFNREQPLPFDIVVADEASMLDLPLLHQLLCAIPEHGRLILLGDENQLPPVGIGAVLHVLAQPTVLTAKEAAQLAEWLPEGVPFEVRDNPPPLAGNVARLEYSHRFDPQRGVGALAQAVVSGEAAAAEAAFARFPDDLFRLPETPAALARHFAKQHEAYWQAVNSGDLAACFAAQQQLVVLAARRSQAAEFNREYRKLLTTQGRAAEQGWFAGQVLMVAENDYAVNVFNGDIGIVLPYGGGLAAFFPDAGGFRAVSLSRLPAHDTAFAMTVHKSQGSEYQEVWLLGDEADSALFDRTLLYTAITRARRRFGYAGQMSALTAAVQRKNHRCTGLGEALRWAK</sequence>
<dbReference type="GO" id="GO:0008854">
    <property type="term" value="F:exodeoxyribonuclease V activity"/>
    <property type="evidence" value="ECO:0007669"/>
    <property type="project" value="InterPro"/>
</dbReference>
<comment type="miscellaneous">
    <text evidence="3">In the RecBCD complex, RecB has a slow 3'-5' helicase, an exonuclease activity and loads RecA onto ssDNA, RecD has a fast 5'-3' helicase activity, while RecC stimulates the ATPase and processivity of the RecB helicase and contributes to recognition of the Chi site.</text>
</comment>
<dbReference type="Pfam" id="PF13245">
    <property type="entry name" value="AAA_19"/>
    <property type="match status" value="1"/>
</dbReference>
<dbReference type="EMBL" id="LXSQ01000016">
    <property type="protein sequence ID" value="OAM42855.1"/>
    <property type="molecule type" value="Genomic_DNA"/>
</dbReference>
<dbReference type="RefSeq" id="WP_064089739.1">
    <property type="nucleotide sequence ID" value="NZ_LXSQ01000016.1"/>
</dbReference>
<name>A0A1B6VYF1_9NEIS</name>
<dbReference type="PANTHER" id="PTHR43788">
    <property type="entry name" value="DNA2/NAM7 HELICASE FAMILY MEMBER"/>
    <property type="match status" value="1"/>
</dbReference>